<dbReference type="Gene3D" id="3.40.50.300">
    <property type="entry name" value="P-loop containing nucleotide triphosphate hydrolases"/>
    <property type="match status" value="1"/>
</dbReference>
<dbReference type="OrthoDB" id="2316594at2759"/>
<proteinExistence type="predicted"/>
<accession>A0A9P4UXN7</accession>
<evidence type="ECO:0000313" key="2">
    <source>
        <dbReference type="Proteomes" id="UP000799444"/>
    </source>
</evidence>
<dbReference type="AlphaFoldDB" id="A0A9P4UXN7"/>
<protein>
    <submittedName>
        <fullName evidence="1">Uncharacterized protein</fullName>
    </submittedName>
</protein>
<name>A0A9P4UXN7_9PLEO</name>
<comment type="caution">
    <text evidence="1">The sequence shown here is derived from an EMBL/GenBank/DDBJ whole genome shotgun (WGS) entry which is preliminary data.</text>
</comment>
<evidence type="ECO:0000313" key="1">
    <source>
        <dbReference type="EMBL" id="KAF2729196.1"/>
    </source>
</evidence>
<keyword evidence="2" id="KW-1185">Reference proteome</keyword>
<dbReference type="InterPro" id="IPR027417">
    <property type="entry name" value="P-loop_NTPase"/>
</dbReference>
<dbReference type="Proteomes" id="UP000799444">
    <property type="component" value="Unassembled WGS sequence"/>
</dbReference>
<dbReference type="EMBL" id="ML996253">
    <property type="protein sequence ID" value="KAF2729196.1"/>
    <property type="molecule type" value="Genomic_DNA"/>
</dbReference>
<reference evidence="1" key="1">
    <citation type="journal article" date="2020" name="Stud. Mycol.">
        <title>101 Dothideomycetes genomes: a test case for predicting lifestyles and emergence of pathogens.</title>
        <authorList>
            <person name="Haridas S."/>
            <person name="Albert R."/>
            <person name="Binder M."/>
            <person name="Bloem J."/>
            <person name="Labutti K."/>
            <person name="Salamov A."/>
            <person name="Andreopoulos B."/>
            <person name="Baker S."/>
            <person name="Barry K."/>
            <person name="Bills G."/>
            <person name="Bluhm B."/>
            <person name="Cannon C."/>
            <person name="Castanera R."/>
            <person name="Culley D."/>
            <person name="Daum C."/>
            <person name="Ezra D."/>
            <person name="Gonzalez J."/>
            <person name="Henrissat B."/>
            <person name="Kuo A."/>
            <person name="Liang C."/>
            <person name="Lipzen A."/>
            <person name="Lutzoni F."/>
            <person name="Magnuson J."/>
            <person name="Mondo S."/>
            <person name="Nolan M."/>
            <person name="Ohm R."/>
            <person name="Pangilinan J."/>
            <person name="Park H.-J."/>
            <person name="Ramirez L."/>
            <person name="Alfaro M."/>
            <person name="Sun H."/>
            <person name="Tritt A."/>
            <person name="Yoshinaga Y."/>
            <person name="Zwiers L.-H."/>
            <person name="Turgeon B."/>
            <person name="Goodwin S."/>
            <person name="Spatafora J."/>
            <person name="Crous P."/>
            <person name="Grigoriev I."/>
        </authorList>
    </citation>
    <scope>NUCLEOTIDE SEQUENCE</scope>
    <source>
        <strain evidence="1">CBS 125425</strain>
    </source>
</reference>
<dbReference type="SUPFAM" id="SSF52540">
    <property type="entry name" value="P-loop containing nucleoside triphosphate hydrolases"/>
    <property type="match status" value="1"/>
</dbReference>
<sequence>MASSTELARYQQVLKDRQHASQDGPSDPAAADLRMAPLIWWKVKEHFEPQQDVRRGYAVLGQVIEENRNVQDKTSSKSMTRYPVLLNTDSPWSAFLCGSQGSGKSHTLSCMLENCLLTDKTMLPKIGLNPHPLAGLVFHYDRCQGSGVCEAAYLCSSIPTTVLVSPSNYGRLKEAYEGVAKELGAKIAVKQLHILPKYLDTERMKILMAVDKEGEMPLYMQTLIMILREMAKQSQGLGQFDYADFRARLETAGWVKGQDGPLKLRINLLESFMPPPKRIGKKFVPDAGLDFLQGSAGSLTIVDLTDPVIDADSACALFDICLSVFIQQTTCGKIVALDEAHNYMTEGSGAAQAFTEKLLRTVREQRHQAVRVVIATQEPSINTQLLDLCSITMVHRCTSPAWFKVLKQHVAALYLGSLTSHQKDSESNDDKAMFQEIVQLKVGESLLFCPTAVVEVIEGDVARMEGSYVKFRTRQRVTADGGKSKLAAEAS</sequence>
<organism evidence="1 2">
    <name type="scientific">Polyplosphaeria fusca</name>
    <dbReference type="NCBI Taxonomy" id="682080"/>
    <lineage>
        <taxon>Eukaryota</taxon>
        <taxon>Fungi</taxon>
        <taxon>Dikarya</taxon>
        <taxon>Ascomycota</taxon>
        <taxon>Pezizomycotina</taxon>
        <taxon>Dothideomycetes</taxon>
        <taxon>Pleosporomycetidae</taxon>
        <taxon>Pleosporales</taxon>
        <taxon>Tetraplosphaeriaceae</taxon>
        <taxon>Polyplosphaeria</taxon>
    </lineage>
</organism>
<gene>
    <name evidence="1" type="ORF">EJ04DRAFT_568872</name>
</gene>